<protein>
    <submittedName>
        <fullName evidence="2">Uncharacterized protein</fullName>
    </submittedName>
</protein>
<organism evidence="2">
    <name type="scientific">Acidithiobacillus ferrivorans</name>
    <dbReference type="NCBI Taxonomy" id="160808"/>
    <lineage>
        <taxon>Bacteria</taxon>
        <taxon>Pseudomonadati</taxon>
        <taxon>Pseudomonadota</taxon>
        <taxon>Acidithiobacillia</taxon>
        <taxon>Acidithiobacillales</taxon>
        <taxon>Acidithiobacillaceae</taxon>
        <taxon>Acidithiobacillus</taxon>
    </lineage>
</organism>
<feature type="transmembrane region" description="Helical" evidence="1">
    <location>
        <begin position="7"/>
        <end position="26"/>
    </location>
</feature>
<keyword evidence="1" id="KW-1133">Transmembrane helix</keyword>
<evidence type="ECO:0000313" key="2">
    <source>
        <dbReference type="EMBL" id="CDQ09203.1"/>
    </source>
</evidence>
<feature type="transmembrane region" description="Helical" evidence="1">
    <location>
        <begin position="32"/>
        <end position="52"/>
    </location>
</feature>
<keyword evidence="1" id="KW-0812">Transmembrane</keyword>
<dbReference type="RefSeq" id="WP_035191621.1">
    <property type="nucleotide sequence ID" value="NZ_CCCS020000017.1"/>
</dbReference>
<evidence type="ECO:0000313" key="3">
    <source>
        <dbReference type="EMBL" id="SMH64871.1"/>
    </source>
</evidence>
<name>A0A060UQW9_9PROT</name>
<sequence length="62" mass="6959">MTRMEDFVSKVIGNGMVIVMFIAVFFGTSRQLGYVAAGSSVAIIIWVAYLFLKHPESFKKQQ</sequence>
<gene>
    <name evidence="3" type="ORF">AFERRI_10905</name>
    <name evidence="2" type="ORF">AFERRI_240037</name>
</gene>
<reference evidence="2" key="1">
    <citation type="submission" date="2014-03" db="EMBL/GenBank/DDBJ databases">
        <authorList>
            <person name="Genoscope - CEA"/>
        </authorList>
    </citation>
    <scope>NUCLEOTIDE SEQUENCE [LARGE SCALE GENOMIC DNA]</scope>
    <source>
        <strain evidence="2">CF27</strain>
    </source>
</reference>
<accession>A0A060UQW9</accession>
<reference evidence="2" key="2">
    <citation type="submission" date="2014-07" db="EMBL/GenBank/DDBJ databases">
        <title>Initial genome analysis of the psychrotolerant acidophile Acidithiobacillus ferrivorans CF27: insights into iron and sulfur oxidation pathways and into biofilm formation.</title>
        <authorList>
            <person name="Talla E."/>
            <person name="Hedrich S."/>
            <person name="Mangenot S."/>
            <person name="Ji B."/>
            <person name="Johnson D.B."/>
            <person name="Barbe V."/>
            <person name="Bonnefoy V."/>
        </authorList>
    </citation>
    <scope>NUCLEOTIDE SEQUENCE [LARGE SCALE GENOMIC DNA]</scope>
    <source>
        <strain evidence="2">CF27</strain>
    </source>
</reference>
<evidence type="ECO:0000313" key="4">
    <source>
        <dbReference type="Proteomes" id="UP000193925"/>
    </source>
</evidence>
<proteinExistence type="predicted"/>
<evidence type="ECO:0000256" key="1">
    <source>
        <dbReference type="SAM" id="Phobius"/>
    </source>
</evidence>
<dbReference type="Proteomes" id="UP000193925">
    <property type="component" value="Chromosome AFERRI"/>
</dbReference>
<keyword evidence="1" id="KW-0472">Membrane</keyword>
<dbReference type="EMBL" id="LT841305">
    <property type="protein sequence ID" value="SMH64871.1"/>
    <property type="molecule type" value="Genomic_DNA"/>
</dbReference>
<dbReference type="EMBL" id="CCCS020000017">
    <property type="protein sequence ID" value="CDQ09203.1"/>
    <property type="molecule type" value="Genomic_DNA"/>
</dbReference>
<keyword evidence="4" id="KW-1185">Reference proteome</keyword>
<dbReference type="AlphaFoldDB" id="A0A060UQW9"/>
<reference evidence="3 4" key="3">
    <citation type="submission" date="2017-03" db="EMBL/GenBank/DDBJ databases">
        <authorList>
            <person name="Regsiter A."/>
            <person name="William W."/>
        </authorList>
    </citation>
    <scope>NUCLEOTIDE SEQUENCE [LARGE SCALE GENOMIC DNA]</scope>
    <source>
        <strain evidence="3">PRJEB5721</strain>
    </source>
</reference>